<dbReference type="AlphaFoldDB" id="A0A8J3ARS5"/>
<dbReference type="InterPro" id="IPR016181">
    <property type="entry name" value="Acyl_CoA_acyltransferase"/>
</dbReference>
<accession>A0A8J3ARS5</accession>
<evidence type="ECO:0000259" key="3">
    <source>
        <dbReference type="PROSITE" id="PS51186"/>
    </source>
</evidence>
<evidence type="ECO:0000313" key="5">
    <source>
        <dbReference type="Proteomes" id="UP000642180"/>
    </source>
</evidence>
<evidence type="ECO:0000256" key="2">
    <source>
        <dbReference type="ARBA" id="ARBA00023315"/>
    </source>
</evidence>
<keyword evidence="2" id="KW-0012">Acyltransferase</keyword>
<protein>
    <recommendedName>
        <fullName evidence="3">N-acetyltransferase domain-containing protein</fullName>
    </recommendedName>
</protein>
<proteinExistence type="predicted"/>
<dbReference type="Gene3D" id="3.40.630.30">
    <property type="match status" value="1"/>
</dbReference>
<dbReference type="EMBL" id="BMDI01000002">
    <property type="protein sequence ID" value="GGI19788.1"/>
    <property type="molecule type" value="Genomic_DNA"/>
</dbReference>
<dbReference type="Pfam" id="PF00583">
    <property type="entry name" value="Acetyltransf_1"/>
    <property type="match status" value="1"/>
</dbReference>
<feature type="domain" description="N-acetyltransferase" evidence="3">
    <location>
        <begin position="4"/>
        <end position="180"/>
    </location>
</feature>
<organism evidence="4 5">
    <name type="scientific">Oxalicibacterium faecigallinarum</name>
    <dbReference type="NCBI Taxonomy" id="573741"/>
    <lineage>
        <taxon>Bacteria</taxon>
        <taxon>Pseudomonadati</taxon>
        <taxon>Pseudomonadota</taxon>
        <taxon>Betaproteobacteria</taxon>
        <taxon>Burkholderiales</taxon>
        <taxon>Oxalobacteraceae</taxon>
        <taxon>Oxalicibacterium</taxon>
    </lineage>
</organism>
<dbReference type="RefSeq" id="WP_188381291.1">
    <property type="nucleotide sequence ID" value="NZ_BMDI01000002.1"/>
</dbReference>
<name>A0A8J3ARS5_9BURK</name>
<dbReference type="InterPro" id="IPR000182">
    <property type="entry name" value="GNAT_dom"/>
</dbReference>
<evidence type="ECO:0000256" key="1">
    <source>
        <dbReference type="ARBA" id="ARBA00022679"/>
    </source>
</evidence>
<dbReference type="PANTHER" id="PTHR10908">
    <property type="entry name" value="SEROTONIN N-ACETYLTRANSFERASE"/>
    <property type="match status" value="1"/>
</dbReference>
<reference evidence="5" key="1">
    <citation type="journal article" date="2019" name="Int. J. Syst. Evol. Microbiol.">
        <title>The Global Catalogue of Microorganisms (GCM) 10K type strain sequencing project: providing services to taxonomists for standard genome sequencing and annotation.</title>
        <authorList>
            <consortium name="The Broad Institute Genomics Platform"/>
            <consortium name="The Broad Institute Genome Sequencing Center for Infectious Disease"/>
            <person name="Wu L."/>
            <person name="Ma J."/>
        </authorList>
    </citation>
    <scope>NUCLEOTIDE SEQUENCE [LARGE SCALE GENOMIC DNA]</scope>
    <source>
        <strain evidence="5">CCM 2767</strain>
    </source>
</reference>
<sequence>MTTLAIRPAHSTDIDRIMELERHGFPAPIRESRAVMQHRQEHFPAGFLVLESDAGEVIGYFCSELWDRDAGIDANNFAVGHDIRDVHRADGNRLYVSSMTIDPHHRGNGMGRQFFTQCLAHVRCAMPQIRHSTLMLSAEWTGAHRIYRQAGYAEAIRLPNFFSSIAHHDADAIVMHRDFA</sequence>
<dbReference type="SUPFAM" id="SSF55729">
    <property type="entry name" value="Acyl-CoA N-acyltransferases (Nat)"/>
    <property type="match status" value="1"/>
</dbReference>
<keyword evidence="5" id="KW-1185">Reference proteome</keyword>
<dbReference type="GO" id="GO:0008080">
    <property type="term" value="F:N-acetyltransferase activity"/>
    <property type="evidence" value="ECO:0007669"/>
    <property type="project" value="UniProtKB-ARBA"/>
</dbReference>
<dbReference type="InterPro" id="IPR051635">
    <property type="entry name" value="SNAT-like"/>
</dbReference>
<comment type="caution">
    <text evidence="4">The sequence shown here is derived from an EMBL/GenBank/DDBJ whole genome shotgun (WGS) entry which is preliminary data.</text>
</comment>
<keyword evidence="1" id="KW-0808">Transferase</keyword>
<dbReference type="Proteomes" id="UP000642180">
    <property type="component" value="Unassembled WGS sequence"/>
</dbReference>
<dbReference type="PROSITE" id="PS51186">
    <property type="entry name" value="GNAT"/>
    <property type="match status" value="1"/>
</dbReference>
<evidence type="ECO:0000313" key="4">
    <source>
        <dbReference type="EMBL" id="GGI19788.1"/>
    </source>
</evidence>
<gene>
    <name evidence="4" type="ORF">GCM10008066_20780</name>
</gene>
<dbReference type="PANTHER" id="PTHR10908:SF0">
    <property type="entry name" value="SEROTONIN N-ACETYLTRANSFERASE"/>
    <property type="match status" value="1"/>
</dbReference>